<dbReference type="FunCoup" id="A0A5J5F8E7">
    <property type="interactions" value="1"/>
</dbReference>
<evidence type="ECO:0000256" key="1">
    <source>
        <dbReference type="ARBA" id="ARBA00004173"/>
    </source>
</evidence>
<reference evidence="11 12" key="1">
    <citation type="submission" date="2019-09" db="EMBL/GenBank/DDBJ databases">
        <title>Draft genome of the ectomycorrhizal ascomycete Sphaerosporella brunnea.</title>
        <authorList>
            <consortium name="DOE Joint Genome Institute"/>
            <person name="Benucci G.M."/>
            <person name="Marozzi G."/>
            <person name="Antonielli L."/>
            <person name="Sanchez S."/>
            <person name="Marco P."/>
            <person name="Wang X."/>
            <person name="Falini L.B."/>
            <person name="Barry K."/>
            <person name="Haridas S."/>
            <person name="Lipzen A."/>
            <person name="Labutti K."/>
            <person name="Grigoriev I.V."/>
            <person name="Murat C."/>
            <person name="Martin F."/>
            <person name="Albertini E."/>
            <person name="Donnini D."/>
            <person name="Bonito G."/>
        </authorList>
    </citation>
    <scope>NUCLEOTIDE SEQUENCE [LARGE SCALE GENOMIC DNA]</scope>
    <source>
        <strain evidence="11 12">Sb_GMNB300</strain>
    </source>
</reference>
<feature type="region of interest" description="Disordered" evidence="9">
    <location>
        <begin position="21"/>
        <end position="56"/>
    </location>
</feature>
<comment type="subcellular location">
    <subcellularLocation>
        <location evidence="2">Membrane</location>
    </subcellularLocation>
    <subcellularLocation>
        <location evidence="1">Mitochondrion</location>
    </subcellularLocation>
</comment>
<evidence type="ECO:0000256" key="9">
    <source>
        <dbReference type="SAM" id="MobiDB-lite"/>
    </source>
</evidence>
<accession>A0A5J5F8E7</accession>
<keyword evidence="6" id="KW-0496">Mitochondrion</keyword>
<name>A0A5J5F8E7_9PEZI</name>
<evidence type="ECO:0000313" key="11">
    <source>
        <dbReference type="EMBL" id="KAA8913105.1"/>
    </source>
</evidence>
<dbReference type="EMBL" id="VXIS01000017">
    <property type="protein sequence ID" value="KAA8913105.1"/>
    <property type="molecule type" value="Genomic_DNA"/>
</dbReference>
<evidence type="ECO:0000256" key="6">
    <source>
        <dbReference type="ARBA" id="ARBA00023128"/>
    </source>
</evidence>
<keyword evidence="3 10" id="KW-0812">Transmembrane</keyword>
<evidence type="ECO:0000256" key="4">
    <source>
        <dbReference type="ARBA" id="ARBA00022989"/>
    </source>
</evidence>
<feature type="coiled-coil region" evidence="8">
    <location>
        <begin position="182"/>
        <end position="242"/>
    </location>
</feature>
<sequence>MSFPRLTFLYPAFRRAAAPPKLRRYRHGTAVEPTQLHPEPPPSPPPPPRNDSEAEAKPKFGRGIEGVEAAANDAPVESPGKKEGAAATAAGVAGGGSRTFGPREYVHHFDTYSLVQRLSAGGFSKGQSVAIMKGIRSLLEKNMAEAQENLVSKSNIENETYLFQAASSELRNEIQNSKKLAIDQLRSERTRIQTEFDLLNQAFLAEIMTLKDELNSMFNDRKMATRAEQREMENKIQELNYKITILIGSDMKSEVEKLRWQTTRRGLIAIACLALFVVASIRVNNSSHDKRKKDKERKKKVENEEEAEGPHAAVPGTEVIADPATIATSAAGGVSLG</sequence>
<dbReference type="OrthoDB" id="5424147at2759"/>
<evidence type="ECO:0008006" key="13">
    <source>
        <dbReference type="Google" id="ProtNLM"/>
    </source>
</evidence>
<dbReference type="GO" id="GO:0016020">
    <property type="term" value="C:membrane"/>
    <property type="evidence" value="ECO:0007669"/>
    <property type="project" value="UniProtKB-SubCell"/>
</dbReference>
<organism evidence="11 12">
    <name type="scientific">Sphaerosporella brunnea</name>
    <dbReference type="NCBI Taxonomy" id="1250544"/>
    <lineage>
        <taxon>Eukaryota</taxon>
        <taxon>Fungi</taxon>
        <taxon>Dikarya</taxon>
        <taxon>Ascomycota</taxon>
        <taxon>Pezizomycotina</taxon>
        <taxon>Pezizomycetes</taxon>
        <taxon>Pezizales</taxon>
        <taxon>Pyronemataceae</taxon>
        <taxon>Sphaerosporella</taxon>
    </lineage>
</organism>
<dbReference type="InterPro" id="IPR024461">
    <property type="entry name" value="CCDC90-like"/>
</dbReference>
<evidence type="ECO:0000313" key="12">
    <source>
        <dbReference type="Proteomes" id="UP000326924"/>
    </source>
</evidence>
<dbReference type="PANTHER" id="PTHR14360:SF12">
    <property type="entry name" value="MOZ PROTEIN REPRESENTS A CHROMATIN-ASSOCIATED ACETYLTRANSFERASE"/>
    <property type="match status" value="1"/>
</dbReference>
<comment type="caution">
    <text evidence="11">The sequence shown here is derived from an EMBL/GenBank/DDBJ whole genome shotgun (WGS) entry which is preliminary data.</text>
</comment>
<evidence type="ECO:0000256" key="2">
    <source>
        <dbReference type="ARBA" id="ARBA00004370"/>
    </source>
</evidence>
<evidence type="ECO:0000256" key="8">
    <source>
        <dbReference type="SAM" id="Coils"/>
    </source>
</evidence>
<evidence type="ECO:0000256" key="5">
    <source>
        <dbReference type="ARBA" id="ARBA00023054"/>
    </source>
</evidence>
<dbReference type="GO" id="GO:0005739">
    <property type="term" value="C:mitochondrion"/>
    <property type="evidence" value="ECO:0007669"/>
    <property type="project" value="UniProtKB-SubCell"/>
</dbReference>
<feature type="compositionally biased region" description="Basic residues" evidence="9">
    <location>
        <begin position="289"/>
        <end position="300"/>
    </location>
</feature>
<dbReference type="Pfam" id="PF07798">
    <property type="entry name" value="CCDC90-like"/>
    <property type="match status" value="1"/>
</dbReference>
<evidence type="ECO:0000256" key="10">
    <source>
        <dbReference type="SAM" id="Phobius"/>
    </source>
</evidence>
<evidence type="ECO:0000256" key="7">
    <source>
        <dbReference type="ARBA" id="ARBA00023136"/>
    </source>
</evidence>
<dbReference type="InParanoid" id="A0A5J5F8E7"/>
<feature type="transmembrane region" description="Helical" evidence="10">
    <location>
        <begin position="266"/>
        <end position="283"/>
    </location>
</feature>
<dbReference type="PANTHER" id="PTHR14360">
    <property type="entry name" value="PROTEIN FMP32, MITOCHONDRIAL"/>
    <property type="match status" value="1"/>
</dbReference>
<protein>
    <recommendedName>
        <fullName evidence="13">MOZ protein represents a chromatin-associated acetyltransferase</fullName>
    </recommendedName>
</protein>
<feature type="compositionally biased region" description="Pro residues" evidence="9">
    <location>
        <begin position="38"/>
        <end position="49"/>
    </location>
</feature>
<evidence type="ECO:0000256" key="3">
    <source>
        <dbReference type="ARBA" id="ARBA00022692"/>
    </source>
</evidence>
<proteinExistence type="predicted"/>
<keyword evidence="4 10" id="KW-1133">Transmembrane helix</keyword>
<keyword evidence="7 10" id="KW-0472">Membrane</keyword>
<keyword evidence="5 8" id="KW-0175">Coiled coil</keyword>
<gene>
    <name evidence="11" type="ORF">FN846DRAFT_180246</name>
</gene>
<dbReference type="Proteomes" id="UP000326924">
    <property type="component" value="Unassembled WGS sequence"/>
</dbReference>
<feature type="region of interest" description="Disordered" evidence="9">
    <location>
        <begin position="72"/>
        <end position="97"/>
    </location>
</feature>
<dbReference type="Gene3D" id="1.20.5.340">
    <property type="match status" value="1"/>
</dbReference>
<feature type="region of interest" description="Disordered" evidence="9">
    <location>
        <begin position="287"/>
        <end position="320"/>
    </location>
</feature>
<dbReference type="AlphaFoldDB" id="A0A5J5F8E7"/>
<keyword evidence="12" id="KW-1185">Reference proteome</keyword>